<dbReference type="PANTHER" id="PTHR12039">
    <property type="entry name" value="NICOTINAMIDE MONONUCLEOTIDE ADENYLYLTRANSFERASE"/>
    <property type="match status" value="1"/>
</dbReference>
<dbReference type="GO" id="GO:0000309">
    <property type="term" value="F:nicotinamide-nucleotide adenylyltransferase activity"/>
    <property type="evidence" value="ECO:0007669"/>
    <property type="project" value="TreeGrafter"/>
</dbReference>
<feature type="region of interest" description="Disordered" evidence="1">
    <location>
        <begin position="411"/>
        <end position="441"/>
    </location>
</feature>
<dbReference type="Gene3D" id="3.40.50.620">
    <property type="entry name" value="HUPs"/>
    <property type="match status" value="1"/>
</dbReference>
<dbReference type="EMBL" id="JAAAIP010000319">
    <property type="protein sequence ID" value="KAG0319544.1"/>
    <property type="molecule type" value="Genomic_DNA"/>
</dbReference>
<name>A0A9P6UU88_9FUNG</name>
<dbReference type="GO" id="GO:0004515">
    <property type="term" value="F:nicotinate-nucleotide adenylyltransferase activity"/>
    <property type="evidence" value="ECO:0007669"/>
    <property type="project" value="TreeGrafter"/>
</dbReference>
<comment type="caution">
    <text evidence="2">The sequence shown here is derived from an EMBL/GenBank/DDBJ whole genome shotgun (WGS) entry which is preliminary data.</text>
</comment>
<feature type="compositionally biased region" description="Basic residues" evidence="1">
    <location>
        <begin position="34"/>
        <end position="60"/>
    </location>
</feature>
<keyword evidence="2" id="KW-0808">Transferase</keyword>
<evidence type="ECO:0000256" key="1">
    <source>
        <dbReference type="SAM" id="MobiDB-lite"/>
    </source>
</evidence>
<dbReference type="AlphaFoldDB" id="A0A9P6UU88"/>
<feature type="region of interest" description="Disordered" evidence="1">
    <location>
        <begin position="32"/>
        <end position="62"/>
    </location>
</feature>
<dbReference type="InterPro" id="IPR014729">
    <property type="entry name" value="Rossmann-like_a/b/a_fold"/>
</dbReference>
<gene>
    <name evidence="2" type="primary">NMNAT2</name>
    <name evidence="2" type="ORF">BGZ99_005030</name>
</gene>
<reference evidence="2" key="1">
    <citation type="journal article" date="2020" name="Fungal Divers.">
        <title>Resolving the Mortierellaceae phylogeny through synthesis of multi-gene phylogenetics and phylogenomics.</title>
        <authorList>
            <person name="Vandepol N."/>
            <person name="Liber J."/>
            <person name="Desiro A."/>
            <person name="Na H."/>
            <person name="Kennedy M."/>
            <person name="Barry K."/>
            <person name="Grigoriev I.V."/>
            <person name="Miller A.N."/>
            <person name="O'Donnell K."/>
            <person name="Stajich J.E."/>
            <person name="Bonito G."/>
        </authorList>
    </citation>
    <scope>NUCLEOTIDE SEQUENCE</scope>
    <source>
        <strain evidence="2">REB-010B</strain>
    </source>
</reference>
<keyword evidence="3" id="KW-1185">Reference proteome</keyword>
<sequence>MLALQSTPLHLRDQDKQDRRFDQPLLFSGFHPSSLHHHHHHAHSASASHNHHHPRHHSYHHPIPACLTTASALSAVLMPTATQFNQKAFFLDCDLKQDLSIATGSRIMHHSSNSTAAKNSNIINGSHLAPVATAAAAVPCPPRIQNCPNMEEPTQQTPIHKIQARISRMTLEDCAKEKIVLLLTGSFCPVHLHHTEMLEAAKIRMEQELGERGSESAIILGGFLSPSHDLYVGEKLKGEDLVLNSKERLDLCRLQTAQSDWIDVDPWESSQKEFFAYSKVTSRLQQYLQEQCQPTLERRMQALLLPQEHTNSSQHTLLNNSQQKSCFAQMVPQGSGSLTLDSTRNPSNIRVVYLCGADFVLRTGARKLIGGIVVVDRPLGAPSSNRRSILLTNSGGSISVPVSTQLDKDEEDDFASLASTSPSSVSSLSSNSSSSSTSSTTTTVITTAKQRVFRQLTQSYGSDWCESNVWWLPARSRTESEDISSTRIRGLLSDRKSCDGLLHPAVAARLLEKKARQEAA</sequence>
<evidence type="ECO:0000313" key="2">
    <source>
        <dbReference type="EMBL" id="KAG0319544.1"/>
    </source>
</evidence>
<dbReference type="SUPFAM" id="SSF52374">
    <property type="entry name" value="Nucleotidylyl transferase"/>
    <property type="match status" value="1"/>
</dbReference>
<dbReference type="InterPro" id="IPR051182">
    <property type="entry name" value="Euk_NMN_adenylyltrnsfrase"/>
</dbReference>
<feature type="compositionally biased region" description="Low complexity" evidence="1">
    <location>
        <begin position="416"/>
        <end position="441"/>
    </location>
</feature>
<proteinExistence type="predicted"/>
<organism evidence="2 3">
    <name type="scientific">Dissophora globulifera</name>
    <dbReference type="NCBI Taxonomy" id="979702"/>
    <lineage>
        <taxon>Eukaryota</taxon>
        <taxon>Fungi</taxon>
        <taxon>Fungi incertae sedis</taxon>
        <taxon>Mucoromycota</taxon>
        <taxon>Mortierellomycotina</taxon>
        <taxon>Mortierellomycetes</taxon>
        <taxon>Mortierellales</taxon>
        <taxon>Mortierellaceae</taxon>
        <taxon>Dissophora</taxon>
    </lineage>
</organism>
<evidence type="ECO:0000313" key="3">
    <source>
        <dbReference type="Proteomes" id="UP000738325"/>
    </source>
</evidence>
<protein>
    <submittedName>
        <fullName evidence="2">Nicotinamide/nicotinic acid mononucleotide adenylyltransferase 2</fullName>
    </submittedName>
</protein>
<accession>A0A9P6UU88</accession>
<keyword evidence="2" id="KW-0548">Nucleotidyltransferase</keyword>
<dbReference type="GO" id="GO:0009435">
    <property type="term" value="P:NAD+ biosynthetic process"/>
    <property type="evidence" value="ECO:0007669"/>
    <property type="project" value="TreeGrafter"/>
</dbReference>
<dbReference type="OrthoDB" id="422187at2759"/>
<dbReference type="Proteomes" id="UP000738325">
    <property type="component" value="Unassembled WGS sequence"/>
</dbReference>
<dbReference type="PANTHER" id="PTHR12039:SF0">
    <property type="entry name" value="NICOTINAMIDE-NUCLEOTIDE ADENYLYLTRANSFERASE"/>
    <property type="match status" value="1"/>
</dbReference>